<evidence type="ECO:0000256" key="1">
    <source>
        <dbReference type="SAM" id="Phobius"/>
    </source>
</evidence>
<sequence length="122" mass="14443">MLFTVFPLVFFNLLLSSPPLPPPLSCLSRFLFLSFFNNSFVNTITKSIFYVYKINTRYKYSIDINYKIKYITRSEFTFFSVTLIIFIKISCEYYSKLIKSLSLCYTYKLILSYVATLLILCF</sequence>
<proteinExistence type="predicted"/>
<name>A0A8D9DNM8_9HEMI</name>
<keyword evidence="1" id="KW-1133">Transmembrane helix</keyword>
<keyword evidence="2" id="KW-0732">Signal</keyword>
<dbReference type="AlphaFoldDB" id="A0A8D9DNM8"/>
<protein>
    <recommendedName>
        <fullName evidence="4">NADH dehydrogenase subunit 5</fullName>
    </recommendedName>
</protein>
<evidence type="ECO:0000313" key="3">
    <source>
        <dbReference type="EMBL" id="CAG6725907.1"/>
    </source>
</evidence>
<organism evidence="3">
    <name type="scientific">Cacopsylla melanoneura</name>
    <dbReference type="NCBI Taxonomy" id="428564"/>
    <lineage>
        <taxon>Eukaryota</taxon>
        <taxon>Metazoa</taxon>
        <taxon>Ecdysozoa</taxon>
        <taxon>Arthropoda</taxon>
        <taxon>Hexapoda</taxon>
        <taxon>Insecta</taxon>
        <taxon>Pterygota</taxon>
        <taxon>Neoptera</taxon>
        <taxon>Paraneoptera</taxon>
        <taxon>Hemiptera</taxon>
        <taxon>Sternorrhyncha</taxon>
        <taxon>Psylloidea</taxon>
        <taxon>Psyllidae</taxon>
        <taxon>Psyllinae</taxon>
        <taxon>Cacopsylla</taxon>
    </lineage>
</organism>
<keyword evidence="1" id="KW-0472">Membrane</keyword>
<feature type="signal peptide" evidence="2">
    <location>
        <begin position="1"/>
        <end position="16"/>
    </location>
</feature>
<reference evidence="3" key="1">
    <citation type="submission" date="2021-05" db="EMBL/GenBank/DDBJ databases">
        <authorList>
            <person name="Alioto T."/>
            <person name="Alioto T."/>
            <person name="Gomez Garrido J."/>
        </authorList>
    </citation>
    <scope>NUCLEOTIDE SEQUENCE</scope>
</reference>
<feature type="transmembrane region" description="Helical" evidence="1">
    <location>
        <begin position="32"/>
        <end position="52"/>
    </location>
</feature>
<keyword evidence="1" id="KW-0812">Transmembrane</keyword>
<dbReference type="EMBL" id="HBUF01370463">
    <property type="protein sequence ID" value="CAG6725907.1"/>
    <property type="molecule type" value="Transcribed_RNA"/>
</dbReference>
<accession>A0A8D9DNM8</accession>
<dbReference type="EMBL" id="HBUF01370462">
    <property type="protein sequence ID" value="CAG6725906.1"/>
    <property type="molecule type" value="Transcribed_RNA"/>
</dbReference>
<evidence type="ECO:0008006" key="4">
    <source>
        <dbReference type="Google" id="ProtNLM"/>
    </source>
</evidence>
<evidence type="ECO:0000256" key="2">
    <source>
        <dbReference type="SAM" id="SignalP"/>
    </source>
</evidence>
<feature type="chain" id="PRO_5035639610" description="NADH dehydrogenase subunit 5" evidence="2">
    <location>
        <begin position="17"/>
        <end position="122"/>
    </location>
</feature>
<feature type="transmembrane region" description="Helical" evidence="1">
    <location>
        <begin position="101"/>
        <end position="121"/>
    </location>
</feature>